<name>A0A448Z8I3_9STRA</name>
<evidence type="ECO:0000313" key="7">
    <source>
        <dbReference type="Proteomes" id="UP000291116"/>
    </source>
</evidence>
<sequence length="188" mass="20640">MASDATSAGGDGTPVDEYIKTMTHNYVSRKADIEGAKRVEIKGRSILHEGVKVRGDLQIVKIGRYCEIGALTSLEPPEIPFRKDKRVPMIIGSHTHIGKECTIQGAAIGSMVSIGDNVKIGKRCIIKDNCIIESNVTLGDDTVIPPFTLISQNNPTFYQQLPPSVAVQTQEVSLDRYSEFKQKQRAIQ</sequence>
<reference evidence="6 7" key="1">
    <citation type="submission" date="2019-01" db="EMBL/GenBank/DDBJ databases">
        <authorList>
            <person name="Ferrante I. M."/>
        </authorList>
    </citation>
    <scope>NUCLEOTIDE SEQUENCE [LARGE SCALE GENOMIC DNA]</scope>
    <source>
        <strain evidence="6 7">B856</strain>
    </source>
</reference>
<gene>
    <name evidence="6" type="ORF">PSNMU_V1.4_AUG-EV-PASAV3_0052020</name>
</gene>
<dbReference type="Gene3D" id="2.160.10.10">
    <property type="entry name" value="Hexapeptide repeat proteins"/>
    <property type="match status" value="1"/>
</dbReference>
<dbReference type="SUPFAM" id="SSF51161">
    <property type="entry name" value="Trimeric LpxA-like enzymes"/>
    <property type="match status" value="1"/>
</dbReference>
<protein>
    <recommendedName>
        <fullName evidence="5">Dynactin subunit 5</fullName>
    </recommendedName>
</protein>
<comment type="subcellular location">
    <subcellularLocation>
        <location evidence="1">Cytoplasm</location>
        <location evidence="1">Cytoskeleton</location>
    </subcellularLocation>
</comment>
<comment type="similarity">
    <text evidence="4">Belongs to the dynactin subunits 5/6 family. Dynactin subunit 5 subfamily.</text>
</comment>
<dbReference type="OrthoDB" id="417208at2759"/>
<evidence type="ECO:0000256" key="3">
    <source>
        <dbReference type="ARBA" id="ARBA00023212"/>
    </source>
</evidence>
<evidence type="ECO:0000256" key="2">
    <source>
        <dbReference type="ARBA" id="ARBA00022490"/>
    </source>
</evidence>
<keyword evidence="7" id="KW-1185">Reference proteome</keyword>
<dbReference type="InterPro" id="IPR011004">
    <property type="entry name" value="Trimer_LpxA-like_sf"/>
</dbReference>
<keyword evidence="2" id="KW-0963">Cytoplasm</keyword>
<dbReference type="PANTHER" id="PTHR46126">
    <property type="entry name" value="DYNACTIN SUBUNIT 5"/>
    <property type="match status" value="1"/>
</dbReference>
<evidence type="ECO:0000256" key="1">
    <source>
        <dbReference type="ARBA" id="ARBA00004245"/>
    </source>
</evidence>
<dbReference type="InterPro" id="IPR047125">
    <property type="entry name" value="DCTN5"/>
</dbReference>
<evidence type="ECO:0000313" key="6">
    <source>
        <dbReference type="EMBL" id="VEU38382.1"/>
    </source>
</evidence>
<dbReference type="EMBL" id="CAACVS010000166">
    <property type="protein sequence ID" value="VEU38382.1"/>
    <property type="molecule type" value="Genomic_DNA"/>
</dbReference>
<organism evidence="6 7">
    <name type="scientific">Pseudo-nitzschia multistriata</name>
    <dbReference type="NCBI Taxonomy" id="183589"/>
    <lineage>
        <taxon>Eukaryota</taxon>
        <taxon>Sar</taxon>
        <taxon>Stramenopiles</taxon>
        <taxon>Ochrophyta</taxon>
        <taxon>Bacillariophyta</taxon>
        <taxon>Bacillariophyceae</taxon>
        <taxon>Bacillariophycidae</taxon>
        <taxon>Bacillariales</taxon>
        <taxon>Bacillariaceae</taxon>
        <taxon>Pseudo-nitzschia</taxon>
    </lineage>
</organism>
<accession>A0A448Z8I3</accession>
<keyword evidence="3" id="KW-0206">Cytoskeleton</keyword>
<proteinExistence type="inferred from homology"/>
<evidence type="ECO:0000256" key="5">
    <source>
        <dbReference type="ARBA" id="ARBA00034865"/>
    </source>
</evidence>
<dbReference type="PANTHER" id="PTHR46126:SF1">
    <property type="entry name" value="DYNACTIN SUBUNIT 5"/>
    <property type="match status" value="1"/>
</dbReference>
<dbReference type="AlphaFoldDB" id="A0A448Z8I3"/>
<dbReference type="GO" id="GO:0005869">
    <property type="term" value="C:dynactin complex"/>
    <property type="evidence" value="ECO:0007669"/>
    <property type="project" value="TreeGrafter"/>
</dbReference>
<evidence type="ECO:0000256" key="4">
    <source>
        <dbReference type="ARBA" id="ARBA00034706"/>
    </source>
</evidence>
<dbReference type="Pfam" id="PF21711">
    <property type="entry name" value="DCTN5"/>
    <property type="match status" value="1"/>
</dbReference>
<dbReference type="Proteomes" id="UP000291116">
    <property type="component" value="Unassembled WGS sequence"/>
</dbReference>